<dbReference type="InterPro" id="IPR005746">
    <property type="entry name" value="Thioredoxin"/>
</dbReference>
<keyword evidence="2" id="KW-0813">Transport</keyword>
<dbReference type="RefSeq" id="WP_096462534.1">
    <property type="nucleotide sequence ID" value="NZ_AP014936.1"/>
</dbReference>
<evidence type="ECO:0000256" key="4">
    <source>
        <dbReference type="ARBA" id="ARBA00022982"/>
    </source>
</evidence>
<dbReference type="SUPFAM" id="SSF52833">
    <property type="entry name" value="Thioredoxin-like"/>
    <property type="match status" value="1"/>
</dbReference>
<dbReference type="GO" id="GO:0015035">
    <property type="term" value="F:protein-disulfide reductase activity"/>
    <property type="evidence" value="ECO:0007669"/>
    <property type="project" value="UniProtKB-UniRule"/>
</dbReference>
<name>A0A1B4VD46_9GAMM</name>
<dbReference type="NCBIfam" id="NF008229">
    <property type="entry name" value="PRK10996.1"/>
    <property type="match status" value="1"/>
</dbReference>
<evidence type="ECO:0000256" key="6">
    <source>
        <dbReference type="ARBA" id="ARBA00023284"/>
    </source>
</evidence>
<keyword evidence="4" id="KW-0249">Electron transport</keyword>
<dbReference type="OrthoDB" id="9790390at2"/>
<dbReference type="InterPro" id="IPR049299">
    <property type="entry name" value="Thio2_N"/>
</dbReference>
<organism evidence="9 10">
    <name type="scientific">Sulfurifustis variabilis</name>
    <dbReference type="NCBI Taxonomy" id="1675686"/>
    <lineage>
        <taxon>Bacteria</taxon>
        <taxon>Pseudomonadati</taxon>
        <taxon>Pseudomonadota</taxon>
        <taxon>Gammaproteobacteria</taxon>
        <taxon>Acidiferrobacterales</taxon>
        <taxon>Acidiferrobacteraceae</taxon>
        <taxon>Sulfurifustis</taxon>
    </lineage>
</organism>
<gene>
    <name evidence="9" type="ORF">SVA_3675</name>
</gene>
<evidence type="ECO:0000313" key="9">
    <source>
        <dbReference type="EMBL" id="BAU50211.1"/>
    </source>
</evidence>
<evidence type="ECO:0000256" key="7">
    <source>
        <dbReference type="NCBIfam" id="TIGR01068"/>
    </source>
</evidence>
<sequence length="145" mass="16279">MNSGKQVVCPHCDGLNRVPDGKRDQGPRCGHCHRPLFDGHPVELSNANFERFLAKNELPVLVDFWAPWCGPCRQMAPAYGQAAARYGTRLRFAKLDTERHPDVAARHGIRGIPTLILFDGGRERDRISGALPYPQLASWVERHVD</sequence>
<dbReference type="AlphaFoldDB" id="A0A1B4VD46"/>
<comment type="similarity">
    <text evidence="1">Belongs to the thioredoxin family.</text>
</comment>
<proteinExistence type="inferred from homology"/>
<dbReference type="InterPro" id="IPR013766">
    <property type="entry name" value="Thioredoxin_domain"/>
</dbReference>
<dbReference type="PANTHER" id="PTHR45663:SF11">
    <property type="entry name" value="GEO12009P1"/>
    <property type="match status" value="1"/>
</dbReference>
<keyword evidence="3" id="KW-0479">Metal-binding</keyword>
<dbReference type="Pfam" id="PF00085">
    <property type="entry name" value="Thioredoxin"/>
    <property type="match status" value="1"/>
</dbReference>
<keyword evidence="10" id="KW-1185">Reference proteome</keyword>
<accession>A0A1B4VD46</accession>
<dbReference type="PRINTS" id="PR00421">
    <property type="entry name" value="THIOREDOXIN"/>
</dbReference>
<dbReference type="EMBL" id="AP014936">
    <property type="protein sequence ID" value="BAU50211.1"/>
    <property type="molecule type" value="Genomic_DNA"/>
</dbReference>
<evidence type="ECO:0000259" key="8">
    <source>
        <dbReference type="PROSITE" id="PS51352"/>
    </source>
</evidence>
<dbReference type="PANTHER" id="PTHR45663">
    <property type="entry name" value="GEO12009P1"/>
    <property type="match status" value="1"/>
</dbReference>
<evidence type="ECO:0000256" key="2">
    <source>
        <dbReference type="ARBA" id="ARBA00022448"/>
    </source>
</evidence>
<evidence type="ECO:0000256" key="5">
    <source>
        <dbReference type="ARBA" id="ARBA00023157"/>
    </source>
</evidence>
<dbReference type="NCBIfam" id="TIGR01068">
    <property type="entry name" value="thioredoxin"/>
    <property type="match status" value="1"/>
</dbReference>
<dbReference type="InterPro" id="IPR017937">
    <property type="entry name" value="Thioredoxin_CS"/>
</dbReference>
<dbReference type="Gene3D" id="2.30.30.380">
    <property type="entry name" value="Zn-finger domain of Sec23/24"/>
    <property type="match status" value="1"/>
</dbReference>
<keyword evidence="5" id="KW-1015">Disulfide bond</keyword>
<feature type="domain" description="Thioredoxin" evidence="8">
    <location>
        <begin position="20"/>
        <end position="145"/>
    </location>
</feature>
<dbReference type="KEGG" id="sva:SVA_3675"/>
<dbReference type="Pfam" id="PF21352">
    <property type="entry name" value="Zn_ribbon_Thio2"/>
    <property type="match status" value="1"/>
</dbReference>
<keyword evidence="6" id="KW-0676">Redox-active center</keyword>
<protein>
    <recommendedName>
        <fullName evidence="7">Thioredoxin</fullName>
    </recommendedName>
</protein>
<dbReference type="GO" id="GO:0046872">
    <property type="term" value="F:metal ion binding"/>
    <property type="evidence" value="ECO:0007669"/>
    <property type="project" value="UniProtKB-KW"/>
</dbReference>
<dbReference type="Gene3D" id="3.40.30.10">
    <property type="entry name" value="Glutaredoxin"/>
    <property type="match status" value="1"/>
</dbReference>
<evidence type="ECO:0000256" key="1">
    <source>
        <dbReference type="ARBA" id="ARBA00008987"/>
    </source>
</evidence>
<dbReference type="CDD" id="cd02947">
    <property type="entry name" value="TRX_family"/>
    <property type="match status" value="1"/>
</dbReference>
<dbReference type="InterPro" id="IPR036249">
    <property type="entry name" value="Thioredoxin-like_sf"/>
</dbReference>
<evidence type="ECO:0000313" key="10">
    <source>
        <dbReference type="Proteomes" id="UP000218899"/>
    </source>
</evidence>
<evidence type="ECO:0000256" key="3">
    <source>
        <dbReference type="ARBA" id="ARBA00022723"/>
    </source>
</evidence>
<dbReference type="GO" id="GO:0005737">
    <property type="term" value="C:cytoplasm"/>
    <property type="evidence" value="ECO:0007669"/>
    <property type="project" value="TreeGrafter"/>
</dbReference>
<dbReference type="FunFam" id="3.40.30.10:FF:000001">
    <property type="entry name" value="Thioredoxin"/>
    <property type="match status" value="1"/>
</dbReference>
<dbReference type="PROSITE" id="PS51352">
    <property type="entry name" value="THIOREDOXIN_2"/>
    <property type="match status" value="1"/>
</dbReference>
<dbReference type="PROSITE" id="PS00194">
    <property type="entry name" value="THIOREDOXIN_1"/>
    <property type="match status" value="1"/>
</dbReference>
<reference evidence="9 10" key="1">
    <citation type="submission" date="2015-08" db="EMBL/GenBank/DDBJ databases">
        <title>Complete genome sequence of Sulfurifustis variabilis.</title>
        <authorList>
            <person name="Miura A."/>
            <person name="Kojima H."/>
            <person name="Fukui M."/>
        </authorList>
    </citation>
    <scope>NUCLEOTIDE SEQUENCE [LARGE SCALE GENOMIC DNA]</scope>
    <source>
        <strain evidence="10">skN76</strain>
    </source>
</reference>
<dbReference type="Proteomes" id="UP000218899">
    <property type="component" value="Chromosome"/>
</dbReference>